<dbReference type="EMBL" id="JACHMN010000003">
    <property type="protein sequence ID" value="MBB5874260.1"/>
    <property type="molecule type" value="Genomic_DNA"/>
</dbReference>
<dbReference type="SUPFAM" id="SSF48452">
    <property type="entry name" value="TPR-like"/>
    <property type="match status" value="2"/>
</dbReference>
<dbReference type="InterPro" id="IPR002182">
    <property type="entry name" value="NB-ARC"/>
</dbReference>
<comment type="similarity">
    <text evidence="1">Belongs to the AfsR/DnrI/RedD regulatory family.</text>
</comment>
<dbReference type="InterPro" id="IPR003593">
    <property type="entry name" value="AAA+_ATPase"/>
</dbReference>
<dbReference type="CDD" id="cd15831">
    <property type="entry name" value="BTAD"/>
    <property type="match status" value="1"/>
</dbReference>
<feature type="domain" description="OmpR/PhoB-type" evidence="6">
    <location>
        <begin position="1"/>
        <end position="95"/>
    </location>
</feature>
<dbReference type="Pfam" id="PF03704">
    <property type="entry name" value="BTAD"/>
    <property type="match status" value="1"/>
</dbReference>
<dbReference type="Gene3D" id="3.40.50.300">
    <property type="entry name" value="P-loop containing nucleotide triphosphate hydrolases"/>
    <property type="match status" value="1"/>
</dbReference>
<dbReference type="PANTHER" id="PTHR35807">
    <property type="entry name" value="TRANSCRIPTIONAL REGULATOR REDD-RELATED"/>
    <property type="match status" value="1"/>
</dbReference>
<dbReference type="InterPro" id="IPR019734">
    <property type="entry name" value="TPR_rpt"/>
</dbReference>
<dbReference type="PROSITE" id="PS51755">
    <property type="entry name" value="OMPR_PHOB"/>
    <property type="match status" value="1"/>
</dbReference>
<sequence>MGWEFRVLGPLELRRDGVAVAAGSVKQRMLLTSLLLDANRVVSLDRLIATLWERDPPTSAIANIRTYASQLRLTLTDGSGDSRLTGRPPGYLLTAADDELDLAHFTQRAAAGRAAMSRGELRRAVGAFREALAQWRGAAGEDTSRSGLLAARLAGLDQQRLNVVEELIAARQQLGENAQLIPELRQLTYEHPLRERLWQQLILSLYRTGDVAGALDAFGQARLALVRDLGVDPGAELSALYQAVLSRDPALLPESKTADGTEIRPRELPTDVARLVGRDREIALAVDALTGLPAIAFYGPGGVGKSALAVHVAHQVAPSFPDGQIYVDLADGPGALPQEPVDVLRRIIRTLGVPADQMPQTEAEAAARYRSFILERQMIVVLDNAASAEQVRPLLVGGGGSVVMITSRRMLATIDRAVHIELNRLTGPAAAQLLATVCGAERIAAEPEETTRLTTLCDRLPLAVRIAGARLAARPLWSVGELVRQLSDEQTRLDTLAFGDLAIRSSIERSFRAVGSDAAALLGLLGTVRIEEFTLAAVAALGDLSHAQAAPAFDQLVEQRLVEQTGPGRYRIGELVRLFAADLAVPGRPEALHRLLCFYLCTARRAWELVHPAFRPARDDGFFETVPRLELADASAATAWLDQERANLLTTARQVADEPAAVARFVPLLLAALHQHLTAGGRWDDLDELAQLSRTVAVRDAAWHAEAEAMVSLAAVCRARGAFGQAISYLERAADLRRRFGDEQGVAACLFALGQTLVHSGDLGAGLARLQQSAALYDRHGLLPAAGQALHESGEVLRRLSRYPEAEAAFDQALAVRRAERDLIGEAITLVALGSTDCLRGSDLRAVGRLTEALARCRATSAHDHSWQALLWRAAAHQRSGQGSEVEADLRSALDLSRWCGDPNRERFAAALLERLGRGEERDLKDRVASELLR</sequence>
<dbReference type="GO" id="GO:0000160">
    <property type="term" value="P:phosphorelay signal transduction system"/>
    <property type="evidence" value="ECO:0007669"/>
    <property type="project" value="InterPro"/>
</dbReference>
<keyword evidence="3 5" id="KW-0238">DNA-binding</keyword>
<dbReference type="SMART" id="SM00382">
    <property type="entry name" value="AAA"/>
    <property type="match status" value="1"/>
</dbReference>
<dbReference type="InterPro" id="IPR005158">
    <property type="entry name" value="BTAD"/>
</dbReference>
<dbReference type="Gene3D" id="1.10.10.10">
    <property type="entry name" value="Winged helix-like DNA-binding domain superfamily/Winged helix DNA-binding domain"/>
    <property type="match status" value="1"/>
</dbReference>
<evidence type="ECO:0000256" key="3">
    <source>
        <dbReference type="ARBA" id="ARBA00023125"/>
    </source>
</evidence>
<dbReference type="InterPro" id="IPR051677">
    <property type="entry name" value="AfsR-DnrI-RedD_regulator"/>
</dbReference>
<dbReference type="PRINTS" id="PR00364">
    <property type="entry name" value="DISEASERSIST"/>
</dbReference>
<dbReference type="InterPro" id="IPR001867">
    <property type="entry name" value="OmpR/PhoB-type_DNA-bd"/>
</dbReference>
<dbReference type="SUPFAM" id="SSF52540">
    <property type="entry name" value="P-loop containing nucleoside triphosphate hydrolases"/>
    <property type="match status" value="1"/>
</dbReference>
<dbReference type="PANTHER" id="PTHR35807:SF1">
    <property type="entry name" value="TRANSCRIPTIONAL REGULATOR REDD"/>
    <property type="match status" value="1"/>
</dbReference>
<protein>
    <submittedName>
        <fullName evidence="7">DNA-binding SARP family transcriptional activator</fullName>
    </submittedName>
</protein>
<dbReference type="SUPFAM" id="SSF46894">
    <property type="entry name" value="C-terminal effector domain of the bipartite response regulators"/>
    <property type="match status" value="1"/>
</dbReference>
<proteinExistence type="inferred from homology"/>
<accession>A0A841C5N8</accession>
<dbReference type="InterPro" id="IPR011990">
    <property type="entry name" value="TPR-like_helical_dom_sf"/>
</dbReference>
<dbReference type="GO" id="GO:0006355">
    <property type="term" value="P:regulation of DNA-templated transcription"/>
    <property type="evidence" value="ECO:0007669"/>
    <property type="project" value="InterPro"/>
</dbReference>
<evidence type="ECO:0000313" key="7">
    <source>
        <dbReference type="EMBL" id="MBB5874260.1"/>
    </source>
</evidence>
<evidence type="ECO:0000256" key="5">
    <source>
        <dbReference type="PROSITE-ProRule" id="PRU01091"/>
    </source>
</evidence>
<organism evidence="7 8">
    <name type="scientific">Allocatelliglobosispora scoriae</name>
    <dbReference type="NCBI Taxonomy" id="643052"/>
    <lineage>
        <taxon>Bacteria</taxon>
        <taxon>Bacillati</taxon>
        <taxon>Actinomycetota</taxon>
        <taxon>Actinomycetes</taxon>
        <taxon>Micromonosporales</taxon>
        <taxon>Micromonosporaceae</taxon>
        <taxon>Allocatelliglobosispora</taxon>
    </lineage>
</organism>
<dbReference type="GO" id="GO:0003677">
    <property type="term" value="F:DNA binding"/>
    <property type="evidence" value="ECO:0007669"/>
    <property type="project" value="UniProtKB-UniRule"/>
</dbReference>
<dbReference type="Proteomes" id="UP000587527">
    <property type="component" value="Unassembled WGS sequence"/>
</dbReference>
<dbReference type="InterPro" id="IPR027417">
    <property type="entry name" value="P-loop_NTPase"/>
</dbReference>
<dbReference type="InterPro" id="IPR036388">
    <property type="entry name" value="WH-like_DNA-bd_sf"/>
</dbReference>
<dbReference type="SMART" id="SM00028">
    <property type="entry name" value="TPR"/>
    <property type="match status" value="5"/>
</dbReference>
<feature type="DNA-binding region" description="OmpR/PhoB-type" evidence="5">
    <location>
        <begin position="1"/>
        <end position="95"/>
    </location>
</feature>
<gene>
    <name evidence="7" type="ORF">F4553_007694</name>
</gene>
<reference evidence="7 8" key="1">
    <citation type="submission" date="2020-08" db="EMBL/GenBank/DDBJ databases">
        <title>Sequencing the genomes of 1000 actinobacteria strains.</title>
        <authorList>
            <person name="Klenk H.-P."/>
        </authorList>
    </citation>
    <scope>NUCLEOTIDE SEQUENCE [LARGE SCALE GENOMIC DNA]</scope>
    <source>
        <strain evidence="7 8">DSM 45362</strain>
    </source>
</reference>
<evidence type="ECO:0000256" key="2">
    <source>
        <dbReference type="ARBA" id="ARBA00023015"/>
    </source>
</evidence>
<dbReference type="Pfam" id="PF13424">
    <property type="entry name" value="TPR_12"/>
    <property type="match status" value="2"/>
</dbReference>
<dbReference type="Pfam" id="PF00931">
    <property type="entry name" value="NB-ARC"/>
    <property type="match status" value="1"/>
</dbReference>
<dbReference type="InterPro" id="IPR016032">
    <property type="entry name" value="Sig_transdc_resp-reg_C-effctor"/>
</dbReference>
<dbReference type="GO" id="GO:0043531">
    <property type="term" value="F:ADP binding"/>
    <property type="evidence" value="ECO:0007669"/>
    <property type="project" value="InterPro"/>
</dbReference>
<comment type="caution">
    <text evidence="7">The sequence shown here is derived from an EMBL/GenBank/DDBJ whole genome shotgun (WGS) entry which is preliminary data.</text>
</comment>
<name>A0A841C5N8_9ACTN</name>
<evidence type="ECO:0000256" key="1">
    <source>
        <dbReference type="ARBA" id="ARBA00005820"/>
    </source>
</evidence>
<keyword evidence="8" id="KW-1185">Reference proteome</keyword>
<evidence type="ECO:0000259" key="6">
    <source>
        <dbReference type="PROSITE" id="PS51755"/>
    </source>
</evidence>
<dbReference type="SMART" id="SM00862">
    <property type="entry name" value="Trans_reg_C"/>
    <property type="match status" value="1"/>
</dbReference>
<dbReference type="AlphaFoldDB" id="A0A841C5N8"/>
<evidence type="ECO:0000313" key="8">
    <source>
        <dbReference type="Proteomes" id="UP000587527"/>
    </source>
</evidence>
<dbReference type="SMART" id="SM01043">
    <property type="entry name" value="BTAD"/>
    <property type="match status" value="1"/>
</dbReference>
<evidence type="ECO:0000256" key="4">
    <source>
        <dbReference type="ARBA" id="ARBA00023163"/>
    </source>
</evidence>
<keyword evidence="2" id="KW-0805">Transcription regulation</keyword>
<dbReference type="RefSeq" id="WP_184846255.1">
    <property type="nucleotide sequence ID" value="NZ_JACHMN010000003.1"/>
</dbReference>
<dbReference type="Gene3D" id="1.25.40.10">
    <property type="entry name" value="Tetratricopeptide repeat domain"/>
    <property type="match status" value="2"/>
</dbReference>
<keyword evidence="4" id="KW-0804">Transcription</keyword>